<dbReference type="GO" id="GO:0006310">
    <property type="term" value="P:DNA recombination"/>
    <property type="evidence" value="ECO:0007669"/>
    <property type="project" value="UniProtKB-KW"/>
</dbReference>
<dbReference type="GO" id="GO:0015074">
    <property type="term" value="P:DNA integration"/>
    <property type="evidence" value="ECO:0007669"/>
    <property type="project" value="UniProtKB-KW"/>
</dbReference>
<evidence type="ECO:0000256" key="10">
    <source>
        <dbReference type="SAM" id="MobiDB-lite"/>
    </source>
</evidence>
<dbReference type="Proteomes" id="UP000429607">
    <property type="component" value="Unassembled WGS sequence"/>
</dbReference>
<keyword evidence="8" id="KW-0239">DNA-directed DNA polymerase</keyword>
<dbReference type="GO" id="GO:0016787">
    <property type="term" value="F:hydrolase activity"/>
    <property type="evidence" value="ECO:0007669"/>
    <property type="project" value="UniProtKB-KW"/>
</dbReference>
<evidence type="ECO:0000256" key="2">
    <source>
        <dbReference type="ARBA" id="ARBA00022723"/>
    </source>
</evidence>
<feature type="region of interest" description="Disordered" evidence="10">
    <location>
        <begin position="286"/>
        <end position="444"/>
    </location>
</feature>
<dbReference type="GO" id="GO:0003887">
    <property type="term" value="F:DNA-directed DNA polymerase activity"/>
    <property type="evidence" value="ECO:0007669"/>
    <property type="project" value="UniProtKB-KW"/>
</dbReference>
<dbReference type="GO" id="GO:0046872">
    <property type="term" value="F:metal ion binding"/>
    <property type="evidence" value="ECO:0007669"/>
    <property type="project" value="UniProtKB-KW"/>
</dbReference>
<keyword evidence="2" id="KW-0479">Metal-binding</keyword>
<accession>A0A6A3GLP6</accession>
<dbReference type="InterPro" id="IPR057670">
    <property type="entry name" value="SH3_retrovirus"/>
</dbReference>
<evidence type="ECO:0000256" key="6">
    <source>
        <dbReference type="ARBA" id="ARBA00022908"/>
    </source>
</evidence>
<evidence type="ECO:0000259" key="11">
    <source>
        <dbReference type="PROSITE" id="PS50994"/>
    </source>
</evidence>
<dbReference type="PANTHER" id="PTHR42648">
    <property type="entry name" value="TRANSPOSASE, PUTATIVE-RELATED"/>
    <property type="match status" value="1"/>
</dbReference>
<dbReference type="AlphaFoldDB" id="A0A6A3GLP6"/>
<evidence type="ECO:0000256" key="4">
    <source>
        <dbReference type="ARBA" id="ARBA00022801"/>
    </source>
</evidence>
<dbReference type="InterPro" id="IPR001584">
    <property type="entry name" value="Integrase_cat-core"/>
</dbReference>
<evidence type="ECO:0000313" key="12">
    <source>
        <dbReference type="EMBL" id="KAE8959854.1"/>
    </source>
</evidence>
<dbReference type="GO" id="GO:0003676">
    <property type="term" value="F:nucleic acid binding"/>
    <property type="evidence" value="ECO:0007669"/>
    <property type="project" value="InterPro"/>
</dbReference>
<dbReference type="Pfam" id="PF25597">
    <property type="entry name" value="SH3_retrovirus"/>
    <property type="match status" value="1"/>
</dbReference>
<sequence length="444" mass="50091">MTRKSFHSVQSSTRDWLTGERAHVDVWGPYPVASYSGMRYFALFVDEASRFSTLFLMKDRTDVYAKFQFYYERVKTQLKIRMKELRCDNARELLALGEKCKRNYGMECSLTVKHTPEQNGVAERMIRTMTERMRCLLEHFGLPKQMWAEAAATAAYCVNIVPNKRKGMQVPYAVWFRETPAYSRLRTFGCAVSAYVDKVERKKMDSRAKEAVFVGYSRERRGYRLLDSKMNKAFYSHTAVFYEDKPGRILLKDGTEAPTVPTSEYLDIDATTLQNIPALLEEAQAEEIPESECRTDGASGGAVPTEVAGESRAQQMSGASRETTILRKRARASGISASRKRVRTDEKMTPGAEAAPVKDNAPRQMKRKRGKRKKPSCERYDTPNEESDGPGSGRCATPAVEQDDKETKWQQSSARLPGAITTTSNEKLDADGDSPMGDLTVSEQ</sequence>
<name>A0A6A3GLP6_9STRA</name>
<dbReference type="PROSITE" id="PS50994">
    <property type="entry name" value="INTEGRASE"/>
    <property type="match status" value="1"/>
</dbReference>
<evidence type="ECO:0000256" key="7">
    <source>
        <dbReference type="ARBA" id="ARBA00022918"/>
    </source>
</evidence>
<keyword evidence="9" id="KW-0233">DNA recombination</keyword>
<keyword evidence="3" id="KW-0255">Endonuclease</keyword>
<protein>
    <recommendedName>
        <fullName evidence="11">Integrase catalytic domain-containing protein</fullName>
    </recommendedName>
</protein>
<reference evidence="12 13" key="1">
    <citation type="submission" date="2018-09" db="EMBL/GenBank/DDBJ databases">
        <title>Genomic investigation of the strawberry pathogen Phytophthora fragariae indicates pathogenicity is determined by transcriptional variation in three key races.</title>
        <authorList>
            <person name="Adams T.M."/>
            <person name="Armitage A.D."/>
            <person name="Sobczyk M.K."/>
            <person name="Bates H.J."/>
            <person name="Dunwell J.M."/>
            <person name="Nellist C.F."/>
            <person name="Harrison R.J."/>
        </authorList>
    </citation>
    <scope>NUCLEOTIDE SEQUENCE [LARGE SCALE GENOMIC DNA]</scope>
    <source>
        <strain evidence="12 13">SCRP249</strain>
    </source>
</reference>
<feature type="compositionally biased region" description="Polar residues" evidence="10">
    <location>
        <begin position="409"/>
        <end position="425"/>
    </location>
</feature>
<keyword evidence="4" id="KW-0378">Hydrolase</keyword>
<dbReference type="InterPro" id="IPR039537">
    <property type="entry name" value="Retrotran_Ty1/copia-like"/>
</dbReference>
<evidence type="ECO:0000256" key="8">
    <source>
        <dbReference type="ARBA" id="ARBA00022932"/>
    </source>
</evidence>
<evidence type="ECO:0000256" key="9">
    <source>
        <dbReference type="ARBA" id="ARBA00023172"/>
    </source>
</evidence>
<keyword evidence="5" id="KW-0460">Magnesium</keyword>
<dbReference type="InterPro" id="IPR036397">
    <property type="entry name" value="RNaseH_sf"/>
</dbReference>
<dbReference type="PANTHER" id="PTHR42648:SF11">
    <property type="entry name" value="TRANSPOSON TY4-P GAG-POL POLYPROTEIN"/>
    <property type="match status" value="1"/>
</dbReference>
<gene>
    <name evidence="12" type="ORF">PR001_g30575</name>
</gene>
<dbReference type="GO" id="GO:0004519">
    <property type="term" value="F:endonuclease activity"/>
    <property type="evidence" value="ECO:0007669"/>
    <property type="project" value="UniProtKB-KW"/>
</dbReference>
<evidence type="ECO:0000313" key="13">
    <source>
        <dbReference type="Proteomes" id="UP000429607"/>
    </source>
</evidence>
<proteinExistence type="predicted"/>
<dbReference type="EMBL" id="QXFV01007008">
    <property type="protein sequence ID" value="KAE8959854.1"/>
    <property type="molecule type" value="Genomic_DNA"/>
</dbReference>
<organism evidence="12 13">
    <name type="scientific">Phytophthora rubi</name>
    <dbReference type="NCBI Taxonomy" id="129364"/>
    <lineage>
        <taxon>Eukaryota</taxon>
        <taxon>Sar</taxon>
        <taxon>Stramenopiles</taxon>
        <taxon>Oomycota</taxon>
        <taxon>Peronosporomycetes</taxon>
        <taxon>Peronosporales</taxon>
        <taxon>Peronosporaceae</taxon>
        <taxon>Phytophthora</taxon>
    </lineage>
</organism>
<dbReference type="SUPFAM" id="SSF53098">
    <property type="entry name" value="Ribonuclease H-like"/>
    <property type="match status" value="1"/>
</dbReference>
<keyword evidence="8" id="KW-0808">Transferase</keyword>
<comment type="caution">
    <text evidence="12">The sequence shown here is derived from an EMBL/GenBank/DDBJ whole genome shotgun (WGS) entry which is preliminary data.</text>
</comment>
<evidence type="ECO:0000256" key="5">
    <source>
        <dbReference type="ARBA" id="ARBA00022842"/>
    </source>
</evidence>
<feature type="domain" description="Integrase catalytic" evidence="11">
    <location>
        <begin position="11"/>
        <end position="179"/>
    </location>
</feature>
<keyword evidence="8" id="KW-0548">Nucleotidyltransferase</keyword>
<dbReference type="GO" id="GO:0003964">
    <property type="term" value="F:RNA-directed DNA polymerase activity"/>
    <property type="evidence" value="ECO:0007669"/>
    <property type="project" value="UniProtKB-KW"/>
</dbReference>
<keyword evidence="7" id="KW-0695">RNA-directed DNA polymerase</keyword>
<evidence type="ECO:0000256" key="3">
    <source>
        <dbReference type="ARBA" id="ARBA00022759"/>
    </source>
</evidence>
<feature type="compositionally biased region" description="Polar residues" evidence="10">
    <location>
        <begin position="312"/>
        <end position="323"/>
    </location>
</feature>
<evidence type="ECO:0000256" key="1">
    <source>
        <dbReference type="ARBA" id="ARBA00022722"/>
    </source>
</evidence>
<dbReference type="Gene3D" id="3.30.420.10">
    <property type="entry name" value="Ribonuclease H-like superfamily/Ribonuclease H"/>
    <property type="match status" value="1"/>
</dbReference>
<dbReference type="InterPro" id="IPR012337">
    <property type="entry name" value="RNaseH-like_sf"/>
</dbReference>
<feature type="compositionally biased region" description="Basic residues" evidence="10">
    <location>
        <begin position="364"/>
        <end position="374"/>
    </location>
</feature>
<keyword evidence="6" id="KW-0229">DNA integration</keyword>
<keyword evidence="1" id="KW-0540">Nuclease</keyword>